<dbReference type="InterPro" id="IPR012337">
    <property type="entry name" value="RNaseH-like_sf"/>
</dbReference>
<evidence type="ECO:0000313" key="1">
    <source>
        <dbReference type="EMBL" id="KIK19406.1"/>
    </source>
</evidence>
<protein>
    <submittedName>
        <fullName evidence="1">Uncharacterized protein</fullName>
    </submittedName>
</protein>
<dbReference type="AlphaFoldDB" id="A0A0C9YRX8"/>
<dbReference type="Proteomes" id="UP000054018">
    <property type="component" value="Unassembled WGS sequence"/>
</dbReference>
<dbReference type="STRING" id="765257.A0A0C9YRX8"/>
<evidence type="ECO:0000313" key="2">
    <source>
        <dbReference type="Proteomes" id="UP000054018"/>
    </source>
</evidence>
<reference evidence="2" key="2">
    <citation type="submission" date="2015-01" db="EMBL/GenBank/DDBJ databases">
        <title>Evolutionary Origins and Diversification of the Mycorrhizal Mutualists.</title>
        <authorList>
            <consortium name="DOE Joint Genome Institute"/>
            <consortium name="Mycorrhizal Genomics Consortium"/>
            <person name="Kohler A."/>
            <person name="Kuo A."/>
            <person name="Nagy L.G."/>
            <person name="Floudas D."/>
            <person name="Copeland A."/>
            <person name="Barry K.W."/>
            <person name="Cichocki N."/>
            <person name="Veneault-Fourrey C."/>
            <person name="LaButti K."/>
            <person name="Lindquist E.A."/>
            <person name="Lipzen A."/>
            <person name="Lundell T."/>
            <person name="Morin E."/>
            <person name="Murat C."/>
            <person name="Riley R."/>
            <person name="Ohm R."/>
            <person name="Sun H."/>
            <person name="Tunlid A."/>
            <person name="Henrissat B."/>
            <person name="Grigoriev I.V."/>
            <person name="Hibbett D.S."/>
            <person name="Martin F."/>
        </authorList>
    </citation>
    <scope>NUCLEOTIDE SEQUENCE [LARGE SCALE GENOMIC DNA]</scope>
    <source>
        <strain evidence="2">441</strain>
    </source>
</reference>
<name>A0A0C9YRX8_9AGAM</name>
<dbReference type="HOGENOM" id="CLU_009123_6_0_1"/>
<accession>A0A0C9YRX8</accession>
<keyword evidence="2" id="KW-1185">Reference proteome</keyword>
<dbReference type="EMBL" id="KN833784">
    <property type="protein sequence ID" value="KIK19406.1"/>
    <property type="molecule type" value="Genomic_DNA"/>
</dbReference>
<reference evidence="1 2" key="1">
    <citation type="submission" date="2014-04" db="EMBL/GenBank/DDBJ databases">
        <authorList>
            <consortium name="DOE Joint Genome Institute"/>
            <person name="Kuo A."/>
            <person name="Kohler A."/>
            <person name="Costa M.D."/>
            <person name="Nagy L.G."/>
            <person name="Floudas D."/>
            <person name="Copeland A."/>
            <person name="Barry K.W."/>
            <person name="Cichocki N."/>
            <person name="Veneault-Fourrey C."/>
            <person name="LaButti K."/>
            <person name="Lindquist E.A."/>
            <person name="Lipzen A."/>
            <person name="Lundell T."/>
            <person name="Morin E."/>
            <person name="Murat C."/>
            <person name="Sun H."/>
            <person name="Tunlid A."/>
            <person name="Henrissat B."/>
            <person name="Grigoriev I.V."/>
            <person name="Hibbett D.S."/>
            <person name="Martin F."/>
            <person name="Nordberg H.P."/>
            <person name="Cantor M.N."/>
            <person name="Hua S.X."/>
        </authorList>
    </citation>
    <scope>NUCLEOTIDE SEQUENCE [LARGE SCALE GENOMIC DNA]</scope>
    <source>
        <strain evidence="1 2">441</strain>
    </source>
</reference>
<gene>
    <name evidence="1" type="ORF">PISMIDRAFT_13678</name>
</gene>
<dbReference type="SUPFAM" id="SSF53098">
    <property type="entry name" value="Ribonuclease H-like"/>
    <property type="match status" value="1"/>
</dbReference>
<sequence length="196" mass="22569">MNADFTDVPLTWTNALGEVVRKEDYVEAITWDPVSICWNIICVIHASGQWRKAFHDTIVIGNANQWFTEDPTEVPTVELLRDVKTRWDSAYFMINRMHALHLAIDRFLSLPRGSNDELSGLRLTALEWEVLQDLEVVLEIPHEVQQCMSSESRPILSKAVPAFETVILWWRALAKHAPHCGAIINARLDRAEQYYQ</sequence>
<dbReference type="OrthoDB" id="2790258at2759"/>
<organism evidence="1 2">
    <name type="scientific">Pisolithus microcarpus 441</name>
    <dbReference type="NCBI Taxonomy" id="765257"/>
    <lineage>
        <taxon>Eukaryota</taxon>
        <taxon>Fungi</taxon>
        <taxon>Dikarya</taxon>
        <taxon>Basidiomycota</taxon>
        <taxon>Agaricomycotina</taxon>
        <taxon>Agaricomycetes</taxon>
        <taxon>Agaricomycetidae</taxon>
        <taxon>Boletales</taxon>
        <taxon>Sclerodermatineae</taxon>
        <taxon>Pisolithaceae</taxon>
        <taxon>Pisolithus</taxon>
    </lineage>
</organism>
<proteinExistence type="predicted"/>